<dbReference type="Proteomes" id="UP000241587">
    <property type="component" value="Unassembled WGS sequence"/>
</dbReference>
<dbReference type="Gene3D" id="3.30.420.40">
    <property type="match status" value="1"/>
</dbReference>
<dbReference type="OMA" id="HCMENIT"/>
<dbReference type="PANTHER" id="PTHR14187">
    <property type="entry name" value="ALPHA KINASE/ELONGATION FACTOR 2 KINASE"/>
    <property type="match status" value="1"/>
</dbReference>
<dbReference type="InterPro" id="IPR043129">
    <property type="entry name" value="ATPase_NBD"/>
</dbReference>
<dbReference type="PANTHER" id="PTHR14187:SF5">
    <property type="entry name" value="HEAT SHOCK 70 KDA PROTEIN 12A"/>
    <property type="match status" value="1"/>
</dbReference>
<protein>
    <recommendedName>
        <fullName evidence="3">Heat shock 70 kDa protein 12B</fullName>
    </recommendedName>
</protein>
<dbReference type="AlphaFoldDB" id="A0A2T4H7W8"/>
<evidence type="ECO:0000313" key="1">
    <source>
        <dbReference type="EMBL" id="PTD11906.1"/>
    </source>
</evidence>
<sequence>MTANQPLNDTLVIGIDFGTTFSGVSWAHTREPDAIEIVTCWDSELNHCSDVEKAPTQLYFDGDVHDVKWGYGIPLDKEPLKWFKLLLLDAADLPAEVAISTQMQEARRLKNLRGKEPIAIIASFLRKLWDHSVESIRRAIGVDLLERSKFQVVITLPAIWPPYAQNRMKQAAHQSGILDGRSAGTTMLQFISEPEAAALATIKDMGKRSVIKARDTIVVCDAGGGTVDLISYVFESTDPFVVKECVKGDGDLCGGVFLDEGFMKLVKQKTPTVSWASVSRLEEKKFLNDEWEHGIKPQFQNQKRTWPIYLPDSCSSNSSASGLKRRETL</sequence>
<gene>
    <name evidence="1" type="ORF">FCULG_00003506</name>
</gene>
<name>A0A2T4H7W8_FUSCU</name>
<keyword evidence="2" id="KW-1185">Reference proteome</keyword>
<dbReference type="SUPFAM" id="SSF53067">
    <property type="entry name" value="Actin-like ATPase domain"/>
    <property type="match status" value="2"/>
</dbReference>
<dbReference type="OrthoDB" id="2963168at2759"/>
<comment type="caution">
    <text evidence="1">The sequence shown here is derived from an EMBL/GenBank/DDBJ whole genome shotgun (WGS) entry which is preliminary data.</text>
</comment>
<dbReference type="EMBL" id="PVEM01000001">
    <property type="protein sequence ID" value="PTD11906.1"/>
    <property type="molecule type" value="Genomic_DNA"/>
</dbReference>
<proteinExistence type="predicted"/>
<evidence type="ECO:0008006" key="3">
    <source>
        <dbReference type="Google" id="ProtNLM"/>
    </source>
</evidence>
<organism evidence="1 2">
    <name type="scientific">Fusarium culmorum</name>
    <dbReference type="NCBI Taxonomy" id="5516"/>
    <lineage>
        <taxon>Eukaryota</taxon>
        <taxon>Fungi</taxon>
        <taxon>Dikarya</taxon>
        <taxon>Ascomycota</taxon>
        <taxon>Pezizomycotina</taxon>
        <taxon>Sordariomycetes</taxon>
        <taxon>Hypocreomycetidae</taxon>
        <taxon>Hypocreales</taxon>
        <taxon>Nectriaceae</taxon>
        <taxon>Fusarium</taxon>
    </lineage>
</organism>
<evidence type="ECO:0000313" key="2">
    <source>
        <dbReference type="Proteomes" id="UP000241587"/>
    </source>
</evidence>
<accession>A0A2T4H7W8</accession>
<reference evidence="1 2" key="1">
    <citation type="submission" date="2018-02" db="EMBL/GenBank/DDBJ databases">
        <title>Fusarium culmorum secondary metabolites in fungal-bacterial-plant interactions.</title>
        <authorList>
            <person name="Schmidt R."/>
        </authorList>
    </citation>
    <scope>NUCLEOTIDE SEQUENCE [LARGE SCALE GENOMIC DNA]</scope>
    <source>
        <strain evidence="1 2">PV</strain>
    </source>
</reference>
<dbReference type="CDD" id="cd10170">
    <property type="entry name" value="ASKHA_NBD_HSP70"/>
    <property type="match status" value="1"/>
</dbReference>